<dbReference type="HOGENOM" id="CLU_1676207_0_0_0"/>
<keyword evidence="1" id="KW-0175">Coiled coil</keyword>
<protein>
    <submittedName>
        <fullName evidence="4">Bacteriolytic enzyme</fullName>
    </submittedName>
</protein>
<dbReference type="Proteomes" id="UP000001366">
    <property type="component" value="Plasmid unnamed"/>
</dbReference>
<geneLocation type="plasmid" evidence="5">
    <name>pPERMA01</name>
</geneLocation>
<accession>C0QUX2</accession>
<proteinExistence type="predicted"/>
<name>C0QUX2_PERMH</name>
<evidence type="ECO:0000256" key="1">
    <source>
        <dbReference type="SAM" id="Coils"/>
    </source>
</evidence>
<evidence type="ECO:0000256" key="2">
    <source>
        <dbReference type="SAM" id="SignalP"/>
    </source>
</evidence>
<dbReference type="EMBL" id="CP001231">
    <property type="protein sequence ID" value="ACO04975.1"/>
    <property type="molecule type" value="Genomic_DNA"/>
</dbReference>
<evidence type="ECO:0000313" key="5">
    <source>
        <dbReference type="Proteomes" id="UP000001366"/>
    </source>
</evidence>
<gene>
    <name evidence="4" type="ordered locus">PERMA_A0043</name>
</gene>
<dbReference type="AlphaFoldDB" id="C0QUX2"/>
<feature type="domain" description="SH3b" evidence="3">
    <location>
        <begin position="100"/>
        <end position="147"/>
    </location>
</feature>
<dbReference type="OrthoDB" id="465093at2"/>
<dbReference type="eggNOG" id="COG3103">
    <property type="taxonomic scope" value="Bacteria"/>
</dbReference>
<evidence type="ECO:0000259" key="3">
    <source>
        <dbReference type="Pfam" id="PF08239"/>
    </source>
</evidence>
<keyword evidence="4" id="KW-0614">Plasmid</keyword>
<sequence>MRKLATAILGFGLFVSVNAETIIATGTLSIEDMKRMIIKLKQENELQSAKIRYLENKVAKLEKQLAGKITRANSSMMEGLKAGELMAKRINIKTYCTTANLNVRKGPGMNYEVFAWLKKGAVVSGTVKKGKWLKILNPNGWVSSKFLRECSYGREEK</sequence>
<feature type="signal peptide" evidence="2">
    <location>
        <begin position="1"/>
        <end position="19"/>
    </location>
</feature>
<dbReference type="RefSeq" id="WP_012675163.1">
    <property type="nucleotide sequence ID" value="NC_012439.1"/>
</dbReference>
<feature type="coiled-coil region" evidence="1">
    <location>
        <begin position="30"/>
        <end position="71"/>
    </location>
</feature>
<organism evidence="4 5">
    <name type="scientific">Persephonella marina (strain DSM 14350 / EX-H1)</name>
    <dbReference type="NCBI Taxonomy" id="123214"/>
    <lineage>
        <taxon>Bacteria</taxon>
        <taxon>Pseudomonadati</taxon>
        <taxon>Aquificota</taxon>
        <taxon>Aquificia</taxon>
        <taxon>Aquificales</taxon>
        <taxon>Hydrogenothermaceae</taxon>
        <taxon>Persephonella</taxon>
    </lineage>
</organism>
<feature type="chain" id="PRO_5002902591" evidence="2">
    <location>
        <begin position="20"/>
        <end position="157"/>
    </location>
</feature>
<keyword evidence="5" id="KW-1185">Reference proteome</keyword>
<dbReference type="KEGG" id="pmx:PERMA_A0043"/>
<keyword evidence="2" id="KW-0732">Signal</keyword>
<dbReference type="Gene3D" id="2.30.30.40">
    <property type="entry name" value="SH3 Domains"/>
    <property type="match status" value="1"/>
</dbReference>
<evidence type="ECO:0000313" key="4">
    <source>
        <dbReference type="EMBL" id="ACO04975.1"/>
    </source>
</evidence>
<dbReference type="InterPro" id="IPR003646">
    <property type="entry name" value="SH3-like_bac-type"/>
</dbReference>
<dbReference type="Pfam" id="PF08239">
    <property type="entry name" value="SH3_3"/>
    <property type="match status" value="1"/>
</dbReference>
<dbReference type="PaxDb" id="123214-PERMA_A0043"/>
<reference evidence="4 5" key="1">
    <citation type="journal article" date="2009" name="J. Bacteriol.">
        <title>Complete and draft genome sequences of six members of the Aquificales.</title>
        <authorList>
            <person name="Reysenbach A.L."/>
            <person name="Hamamura N."/>
            <person name="Podar M."/>
            <person name="Griffiths E."/>
            <person name="Ferreira S."/>
            <person name="Hochstein R."/>
            <person name="Heidelberg J."/>
            <person name="Johnson J."/>
            <person name="Mead D."/>
            <person name="Pohorille A."/>
            <person name="Sarmiento M."/>
            <person name="Schweighofer K."/>
            <person name="Seshadri R."/>
            <person name="Voytek M.A."/>
        </authorList>
    </citation>
    <scope>NUCLEOTIDE SEQUENCE [LARGE SCALE GENOMIC DNA]</scope>
    <source>
        <strain evidence="5">DSM 14350 / EX-H1</strain>
        <plasmid evidence="5">pPERMA01</plasmid>
    </source>
</reference>